<dbReference type="InterPro" id="IPR007627">
    <property type="entry name" value="RNA_pol_sigma70_r2"/>
</dbReference>
<evidence type="ECO:0000313" key="9">
    <source>
        <dbReference type="EMBL" id="MCP9290286.1"/>
    </source>
</evidence>
<dbReference type="Gene3D" id="1.10.10.10">
    <property type="entry name" value="Winged helix-like DNA-binding domain superfamily/Winged helix DNA-binding domain"/>
    <property type="match status" value="1"/>
</dbReference>
<dbReference type="SUPFAM" id="SSF88946">
    <property type="entry name" value="Sigma2 domain of RNA polymerase sigma factors"/>
    <property type="match status" value="1"/>
</dbReference>
<keyword evidence="2 6" id="KW-0805">Transcription regulation</keyword>
<sequence length="201" mass="23627">MDLSVIHLLLILSASLDGESNESRIYLKIKNGDQQAFRKFFDAHHDELYRYLTSKGVAKEATEDLIQKAFVYIWENRASIEEHKSLRAYLFRIAYTRMLNLFRDNEKFDQNKEIRELDYPDSSSQPDQDIHQRELNKTIEEAISAMPEKRQNVFRLCFMQEFTYKEAAEFLDVSVKTVENHMGLALKDLRSSLSKAAEDYL</sequence>
<proteinExistence type="inferred from homology"/>
<evidence type="ECO:0000259" key="8">
    <source>
        <dbReference type="Pfam" id="PF08281"/>
    </source>
</evidence>
<dbReference type="Pfam" id="PF08281">
    <property type="entry name" value="Sigma70_r4_2"/>
    <property type="match status" value="1"/>
</dbReference>
<feature type="domain" description="RNA polymerase sigma factor 70 region 4 type 2" evidence="8">
    <location>
        <begin position="139"/>
        <end position="189"/>
    </location>
</feature>
<evidence type="ECO:0000313" key="10">
    <source>
        <dbReference type="Proteomes" id="UP001139125"/>
    </source>
</evidence>
<comment type="similarity">
    <text evidence="1 6">Belongs to the sigma-70 factor family. ECF subfamily.</text>
</comment>
<dbReference type="InterPro" id="IPR013324">
    <property type="entry name" value="RNA_pol_sigma_r3/r4-like"/>
</dbReference>
<dbReference type="InterPro" id="IPR013325">
    <property type="entry name" value="RNA_pol_sigma_r2"/>
</dbReference>
<dbReference type="PROSITE" id="PS01063">
    <property type="entry name" value="SIGMA70_ECF"/>
    <property type="match status" value="1"/>
</dbReference>
<dbReference type="SUPFAM" id="SSF88659">
    <property type="entry name" value="Sigma3 and sigma4 domains of RNA polymerase sigma factors"/>
    <property type="match status" value="1"/>
</dbReference>
<dbReference type="PANTHER" id="PTHR43133:SF46">
    <property type="entry name" value="RNA POLYMERASE SIGMA-70 FACTOR ECF SUBFAMILY"/>
    <property type="match status" value="1"/>
</dbReference>
<evidence type="ECO:0000256" key="1">
    <source>
        <dbReference type="ARBA" id="ARBA00010641"/>
    </source>
</evidence>
<dbReference type="InterPro" id="IPR039425">
    <property type="entry name" value="RNA_pol_sigma-70-like"/>
</dbReference>
<dbReference type="InterPro" id="IPR000838">
    <property type="entry name" value="RNA_pol_sigma70_ECF_CS"/>
</dbReference>
<dbReference type="GO" id="GO:0006352">
    <property type="term" value="P:DNA-templated transcription initiation"/>
    <property type="evidence" value="ECO:0007669"/>
    <property type="project" value="InterPro"/>
</dbReference>
<dbReference type="GO" id="GO:0016987">
    <property type="term" value="F:sigma factor activity"/>
    <property type="evidence" value="ECO:0007669"/>
    <property type="project" value="UniProtKB-KW"/>
</dbReference>
<name>A0A9X2L0W9_9BACT</name>
<evidence type="ECO:0000256" key="6">
    <source>
        <dbReference type="RuleBase" id="RU000716"/>
    </source>
</evidence>
<evidence type="ECO:0000256" key="4">
    <source>
        <dbReference type="ARBA" id="ARBA00023125"/>
    </source>
</evidence>
<keyword evidence="10" id="KW-1185">Reference proteome</keyword>
<reference evidence="9" key="1">
    <citation type="submission" date="2022-06" db="EMBL/GenBank/DDBJ databases">
        <title>Gracilimonas sp. CAU 1638 isolated from sea sediment.</title>
        <authorList>
            <person name="Kim W."/>
        </authorList>
    </citation>
    <scope>NUCLEOTIDE SEQUENCE</scope>
    <source>
        <strain evidence="9">CAU 1638</strain>
    </source>
</reference>
<evidence type="ECO:0000256" key="2">
    <source>
        <dbReference type="ARBA" id="ARBA00023015"/>
    </source>
</evidence>
<keyword evidence="5 6" id="KW-0804">Transcription</keyword>
<organism evidence="9 10">
    <name type="scientific">Gracilimonas sediminicola</name>
    <dbReference type="NCBI Taxonomy" id="2952158"/>
    <lineage>
        <taxon>Bacteria</taxon>
        <taxon>Pseudomonadati</taxon>
        <taxon>Balneolota</taxon>
        <taxon>Balneolia</taxon>
        <taxon>Balneolales</taxon>
        <taxon>Balneolaceae</taxon>
        <taxon>Gracilimonas</taxon>
    </lineage>
</organism>
<protein>
    <recommendedName>
        <fullName evidence="6">RNA polymerase sigma factor</fullName>
    </recommendedName>
</protein>
<accession>A0A9X2L0W9</accession>
<dbReference type="CDD" id="cd06171">
    <property type="entry name" value="Sigma70_r4"/>
    <property type="match status" value="1"/>
</dbReference>
<dbReference type="InterPro" id="IPR014284">
    <property type="entry name" value="RNA_pol_sigma-70_dom"/>
</dbReference>
<dbReference type="EMBL" id="JANDBC010000001">
    <property type="protein sequence ID" value="MCP9290286.1"/>
    <property type="molecule type" value="Genomic_DNA"/>
</dbReference>
<dbReference type="InterPro" id="IPR013249">
    <property type="entry name" value="RNA_pol_sigma70_r4_t2"/>
</dbReference>
<dbReference type="AlphaFoldDB" id="A0A9X2L0W9"/>
<dbReference type="GO" id="GO:0003677">
    <property type="term" value="F:DNA binding"/>
    <property type="evidence" value="ECO:0007669"/>
    <property type="project" value="UniProtKB-KW"/>
</dbReference>
<evidence type="ECO:0000259" key="7">
    <source>
        <dbReference type="Pfam" id="PF04542"/>
    </source>
</evidence>
<dbReference type="InterPro" id="IPR036388">
    <property type="entry name" value="WH-like_DNA-bd_sf"/>
</dbReference>
<dbReference type="PANTHER" id="PTHR43133">
    <property type="entry name" value="RNA POLYMERASE ECF-TYPE SIGMA FACTO"/>
    <property type="match status" value="1"/>
</dbReference>
<keyword evidence="3 6" id="KW-0731">Sigma factor</keyword>
<feature type="domain" description="RNA polymerase sigma-70 region 2" evidence="7">
    <location>
        <begin position="41"/>
        <end position="106"/>
    </location>
</feature>
<dbReference type="NCBIfam" id="TIGR02985">
    <property type="entry name" value="Sig70_bacteroi1"/>
    <property type="match status" value="1"/>
</dbReference>
<dbReference type="Proteomes" id="UP001139125">
    <property type="component" value="Unassembled WGS sequence"/>
</dbReference>
<dbReference type="RefSeq" id="WP_255132221.1">
    <property type="nucleotide sequence ID" value="NZ_JANDBC010000001.1"/>
</dbReference>
<keyword evidence="4 6" id="KW-0238">DNA-binding</keyword>
<gene>
    <name evidence="9" type="ORF">NM125_01680</name>
</gene>
<evidence type="ECO:0000256" key="5">
    <source>
        <dbReference type="ARBA" id="ARBA00023163"/>
    </source>
</evidence>
<dbReference type="Gene3D" id="1.10.1740.10">
    <property type="match status" value="1"/>
</dbReference>
<dbReference type="InterPro" id="IPR014327">
    <property type="entry name" value="RNA_pol_sigma70_bacteroid"/>
</dbReference>
<dbReference type="Pfam" id="PF04542">
    <property type="entry name" value="Sigma70_r2"/>
    <property type="match status" value="1"/>
</dbReference>
<dbReference type="NCBIfam" id="TIGR02937">
    <property type="entry name" value="sigma70-ECF"/>
    <property type="match status" value="1"/>
</dbReference>
<evidence type="ECO:0000256" key="3">
    <source>
        <dbReference type="ARBA" id="ARBA00023082"/>
    </source>
</evidence>
<comment type="caution">
    <text evidence="9">The sequence shown here is derived from an EMBL/GenBank/DDBJ whole genome shotgun (WGS) entry which is preliminary data.</text>
</comment>